<evidence type="ECO:0000256" key="6">
    <source>
        <dbReference type="ARBA" id="ARBA00023064"/>
    </source>
</evidence>
<dbReference type="GO" id="GO:0004456">
    <property type="term" value="F:phosphogluconate dehydratase activity"/>
    <property type="evidence" value="ECO:0007669"/>
    <property type="project" value="UniProtKB-UniRule"/>
</dbReference>
<evidence type="ECO:0000259" key="11">
    <source>
        <dbReference type="Pfam" id="PF00920"/>
    </source>
</evidence>
<dbReference type="UniPathway" id="UPA00226"/>
<reference evidence="13 14" key="1">
    <citation type="submission" date="2018-08" db="EMBL/GenBank/DDBJ databases">
        <authorList>
            <person name="Khan S.A."/>
            <person name="Jeon C.O."/>
            <person name="Chun B.H."/>
            <person name="Jeong S.E."/>
        </authorList>
    </citation>
    <scope>NUCLEOTIDE SEQUENCE [LARGE SCALE GENOMIC DNA]</scope>
    <source>
        <strain evidence="13 14">S-16</strain>
    </source>
</reference>
<evidence type="ECO:0000259" key="12">
    <source>
        <dbReference type="Pfam" id="PF24877"/>
    </source>
</evidence>
<comment type="caution">
    <text evidence="13">The sequence shown here is derived from an EMBL/GenBank/DDBJ whole genome shotgun (WGS) entry which is preliminary data.</text>
</comment>
<keyword evidence="7 9" id="KW-0456">Lyase</keyword>
<evidence type="ECO:0000256" key="5">
    <source>
        <dbReference type="ARBA" id="ARBA00023014"/>
    </source>
</evidence>
<comment type="catalytic activity">
    <reaction evidence="9">
        <text>6-phospho-D-gluconate = 2-dehydro-3-deoxy-6-phospho-D-gluconate + H2O</text>
        <dbReference type="Rhea" id="RHEA:17277"/>
        <dbReference type="ChEBI" id="CHEBI:15377"/>
        <dbReference type="ChEBI" id="CHEBI:57569"/>
        <dbReference type="ChEBI" id="CHEBI:58759"/>
        <dbReference type="EC" id="4.2.1.12"/>
    </reaction>
</comment>
<dbReference type="InterPro" id="IPR004786">
    <property type="entry name" value="6-phosphgluc_deHydtase"/>
</dbReference>
<keyword evidence="8 9" id="KW-0119">Carbohydrate metabolism</keyword>
<organism evidence="13 14">
    <name type="scientific">Piscinibacter terrae</name>
    <dbReference type="NCBI Taxonomy" id="2496871"/>
    <lineage>
        <taxon>Bacteria</taxon>
        <taxon>Pseudomonadati</taxon>
        <taxon>Pseudomonadota</taxon>
        <taxon>Betaproteobacteria</taxon>
        <taxon>Burkholderiales</taxon>
        <taxon>Sphaerotilaceae</taxon>
        <taxon>Piscinibacter</taxon>
    </lineage>
</organism>
<dbReference type="GO" id="GO:0019521">
    <property type="term" value="P:D-gluconate metabolic process"/>
    <property type="evidence" value="ECO:0007669"/>
    <property type="project" value="UniProtKB-KW"/>
</dbReference>
<dbReference type="PROSITE" id="PS00886">
    <property type="entry name" value="ILVD_EDD_1"/>
    <property type="match status" value="1"/>
</dbReference>
<dbReference type="InterPro" id="IPR020558">
    <property type="entry name" value="DiOHA_6PGluconate_deHydtase_CS"/>
</dbReference>
<evidence type="ECO:0000256" key="7">
    <source>
        <dbReference type="ARBA" id="ARBA00023239"/>
    </source>
</evidence>
<feature type="domain" description="Dihydroxy-acid/6-phosphogluconate dehydratase C-terminal" evidence="12">
    <location>
        <begin position="405"/>
        <end position="600"/>
    </location>
</feature>
<gene>
    <name evidence="9" type="primary">edd</name>
    <name evidence="13" type="ORF">DZC73_01110</name>
</gene>
<evidence type="ECO:0000256" key="10">
    <source>
        <dbReference type="NCBIfam" id="TIGR01196"/>
    </source>
</evidence>
<evidence type="ECO:0000256" key="9">
    <source>
        <dbReference type="HAMAP-Rule" id="MF_02094"/>
    </source>
</evidence>
<dbReference type="SUPFAM" id="SSF52016">
    <property type="entry name" value="LeuD/IlvD-like"/>
    <property type="match status" value="1"/>
</dbReference>
<accession>A0A3N7HWC4</accession>
<keyword evidence="4 9" id="KW-0408">Iron</keyword>
<evidence type="ECO:0000256" key="2">
    <source>
        <dbReference type="ARBA" id="ARBA00022485"/>
    </source>
</evidence>
<evidence type="ECO:0000256" key="4">
    <source>
        <dbReference type="ARBA" id="ARBA00023004"/>
    </source>
</evidence>
<evidence type="ECO:0000313" key="13">
    <source>
        <dbReference type="EMBL" id="RQP25706.1"/>
    </source>
</evidence>
<feature type="binding site" evidence="9">
    <location>
        <position position="154"/>
    </location>
    <ligand>
        <name>[4Fe-4S] cluster</name>
        <dbReference type="ChEBI" id="CHEBI:49883"/>
    </ligand>
</feature>
<proteinExistence type="inferred from homology"/>
<dbReference type="FunFam" id="3.50.30.80:FF:000001">
    <property type="entry name" value="Dihydroxy-acid dehydratase"/>
    <property type="match status" value="1"/>
</dbReference>
<name>A0A3N7HWC4_9BURK</name>
<dbReference type="Gene3D" id="3.50.30.80">
    <property type="entry name" value="IlvD/EDD C-terminal domain-like"/>
    <property type="match status" value="1"/>
</dbReference>
<comment type="cofactor">
    <cofactor evidence="9">
        <name>[4Fe-4S] cluster</name>
        <dbReference type="ChEBI" id="CHEBI:49883"/>
    </cofactor>
    <text evidence="9">Binds 1 [4Fe-4S] cluster.</text>
</comment>
<comment type="function">
    <text evidence="9">Catalyzes the dehydration of 6-phospho-D-gluconate to 2-dehydro-3-deoxy-6-phospho-D-gluconate.</text>
</comment>
<keyword evidence="5 9" id="KW-0411">Iron-sulfur</keyword>
<dbReference type="GO" id="GO:0009255">
    <property type="term" value="P:Entner-Doudoroff pathway through 6-phosphogluconate"/>
    <property type="evidence" value="ECO:0007669"/>
    <property type="project" value="UniProtKB-UniRule"/>
</dbReference>
<dbReference type="EMBL" id="QUSW01000001">
    <property type="protein sequence ID" value="RQP25706.1"/>
    <property type="molecule type" value="Genomic_DNA"/>
</dbReference>
<evidence type="ECO:0000256" key="3">
    <source>
        <dbReference type="ARBA" id="ARBA00022723"/>
    </source>
</evidence>
<comment type="similarity">
    <text evidence="1 9">Belongs to the IlvD/Edd family.</text>
</comment>
<dbReference type="RefSeq" id="WP_124538359.1">
    <property type="nucleotide sequence ID" value="NZ_QUSW01000001.1"/>
</dbReference>
<reference evidence="13 14" key="2">
    <citation type="submission" date="2018-12" db="EMBL/GenBank/DDBJ databases">
        <title>Rhizobacter gummiphilus sp. nov., a rubber-degrading bacterium isolated from the soil of a botanical garden in Japan.</title>
        <authorList>
            <person name="Shunsuke S.S."/>
        </authorList>
    </citation>
    <scope>NUCLEOTIDE SEQUENCE [LARGE SCALE GENOMIC DNA]</scope>
    <source>
        <strain evidence="13 14">S-16</strain>
    </source>
</reference>
<protein>
    <recommendedName>
        <fullName evidence="9 10">Phosphogluconate dehydratase</fullName>
        <ecNumber evidence="9 10">4.2.1.12</ecNumber>
    </recommendedName>
</protein>
<keyword evidence="2 9" id="KW-0004">4Fe-4S</keyword>
<dbReference type="HAMAP" id="MF_02094">
    <property type="entry name" value="Edd"/>
    <property type="match status" value="1"/>
</dbReference>
<dbReference type="EC" id="4.2.1.12" evidence="9 10"/>
<dbReference type="Pfam" id="PF00920">
    <property type="entry name" value="ILVD_EDD_N"/>
    <property type="match status" value="1"/>
</dbReference>
<feature type="domain" description="Dihydroxy-acid/6-phosphogluconate dehydratase N-terminal" evidence="11">
    <location>
        <begin position="66"/>
        <end position="377"/>
    </location>
</feature>
<dbReference type="OrthoDB" id="9807077at2"/>
<dbReference type="GO" id="GO:0051539">
    <property type="term" value="F:4 iron, 4 sulfur cluster binding"/>
    <property type="evidence" value="ECO:0007669"/>
    <property type="project" value="UniProtKB-UniRule"/>
</dbReference>
<dbReference type="AlphaFoldDB" id="A0A3N7HWC4"/>
<evidence type="ECO:0000313" key="14">
    <source>
        <dbReference type="Proteomes" id="UP000267464"/>
    </source>
</evidence>
<dbReference type="NCBIfam" id="TIGR01196">
    <property type="entry name" value="edd"/>
    <property type="match status" value="1"/>
</dbReference>
<comment type="pathway">
    <text evidence="9">Carbohydrate metabolism; Entner-Doudoroff pathway.</text>
</comment>
<dbReference type="InterPro" id="IPR056740">
    <property type="entry name" value="ILV_EDD_C"/>
</dbReference>
<dbReference type="InterPro" id="IPR042096">
    <property type="entry name" value="Dihydro-acid_dehy_C"/>
</dbReference>
<keyword evidence="14" id="KW-1185">Reference proteome</keyword>
<dbReference type="Pfam" id="PF24877">
    <property type="entry name" value="ILV_EDD_C"/>
    <property type="match status" value="1"/>
</dbReference>
<dbReference type="SUPFAM" id="SSF143975">
    <property type="entry name" value="IlvD/EDD N-terminal domain-like"/>
    <property type="match status" value="1"/>
</dbReference>
<dbReference type="GO" id="GO:0005829">
    <property type="term" value="C:cytosol"/>
    <property type="evidence" value="ECO:0007669"/>
    <property type="project" value="TreeGrafter"/>
</dbReference>
<dbReference type="InterPro" id="IPR037237">
    <property type="entry name" value="IlvD/EDD_N"/>
</dbReference>
<evidence type="ECO:0000256" key="8">
    <source>
        <dbReference type="ARBA" id="ARBA00023277"/>
    </source>
</evidence>
<dbReference type="InterPro" id="IPR000581">
    <property type="entry name" value="ILV_EDD_N"/>
</dbReference>
<feature type="binding site" evidence="9">
    <location>
        <position position="221"/>
    </location>
    <ligand>
        <name>[4Fe-4S] cluster</name>
        <dbReference type="ChEBI" id="CHEBI:49883"/>
    </ligand>
</feature>
<dbReference type="PANTHER" id="PTHR43661">
    <property type="entry name" value="D-XYLONATE DEHYDRATASE"/>
    <property type="match status" value="1"/>
</dbReference>
<sequence>MKSTVTDVTRRIRDRSAKTREAYLARVEQGINRPRGSDRMGCANVAHAFAALPANDKLRIVAERAPNIGIVTAYNDMLSAHQPYEGYPALIREEAHKLGATAQVAGGTPAMCDGVTQGLPGMEMSLFSRDTIAMSTAIGLTHDVFDAALLLGICDKIVPGLLIGALHFGHLPCVFVPAGPMSSGLSNNDKAKVREQFAQGLVGRDKLLEAESAAYHGPGTCTFYGTANSNQMLLEAMGLHVPGAAFVHPHDGLRDALTREAVRTVLSITKGQRFTPIGKLVDEKVIVNAMVALLATGGSTNHLIHWVAVARAAGILIDWTDFSELSHVTPLLARVYPNGSADVNQFQAAGGPGFVIRELLKSGVMHEDVAAVAESGISAYARVPHAQGQGVAWANLPARSGDESVVRPADAPFSDSGGLKLLTGNLGRSVIKVSAVPEDRHVIEAPAIVFETQEQLLAAFKAGELERDLVAVVRFQGPRADGMPELHKLTPPLAVLQGKGFKVALVTDGRMSGASGKVPAAIHVSPEVLAGGPLGKVRTGDVIRLDAVTGTLDALVDAAEWARREVATLSAEQREINAHGLGRELFGGMRRNVLTAEEGAVTWL</sequence>
<dbReference type="Proteomes" id="UP000267464">
    <property type="component" value="Unassembled WGS sequence"/>
</dbReference>
<keyword evidence="6 9" id="KW-0311">Gluconate utilization</keyword>
<dbReference type="PROSITE" id="PS00887">
    <property type="entry name" value="ILVD_EDD_2"/>
    <property type="match status" value="1"/>
</dbReference>
<keyword evidence="3 9" id="KW-0479">Metal-binding</keyword>
<dbReference type="PANTHER" id="PTHR43661:SF1">
    <property type="entry name" value="PHOSPHOGLUCONATE DEHYDRATASE"/>
    <property type="match status" value="1"/>
</dbReference>
<dbReference type="GO" id="GO:0046872">
    <property type="term" value="F:metal ion binding"/>
    <property type="evidence" value="ECO:0007669"/>
    <property type="project" value="UniProtKB-KW"/>
</dbReference>
<evidence type="ECO:0000256" key="1">
    <source>
        <dbReference type="ARBA" id="ARBA00006486"/>
    </source>
</evidence>